<dbReference type="CDD" id="cd06530">
    <property type="entry name" value="S26_SPase_I"/>
    <property type="match status" value="1"/>
</dbReference>
<keyword evidence="2 6" id="KW-0812">Transmembrane</keyword>
<dbReference type="Pfam" id="PF10502">
    <property type="entry name" value="Peptidase_S26"/>
    <property type="match status" value="1"/>
</dbReference>
<feature type="transmembrane region" description="Helical" evidence="6">
    <location>
        <begin position="18"/>
        <end position="42"/>
    </location>
</feature>
<dbReference type="GO" id="GO:0009003">
    <property type="term" value="F:signal peptidase activity"/>
    <property type="evidence" value="ECO:0007669"/>
    <property type="project" value="UniProtKB-EC"/>
</dbReference>
<gene>
    <name evidence="8" type="ORF">C1I64_17860</name>
</gene>
<sequence length="189" mass="19995">MVSSPVASRPVVTGLRRLLGLVVALVAIAGVAVFVASALGVVRLVPVLSNSMAPDMPVGSLAVTLPVDQAAVRAGDVIVFTDPDVPERRVIHRVTLVYSEAEAAELRGWSPGLLALTTKGDNNPQADPWIVTIADQRIWREESVVPLLGWPSIALAQPQARFAFFAVGGALVVGAVLVVIWRRPAEVRS</sequence>
<dbReference type="NCBIfam" id="TIGR02228">
    <property type="entry name" value="sigpep_I_arch"/>
    <property type="match status" value="1"/>
</dbReference>
<evidence type="ECO:0000256" key="6">
    <source>
        <dbReference type="SAM" id="Phobius"/>
    </source>
</evidence>
<dbReference type="AlphaFoldDB" id="A0A3Q9UZ73"/>
<dbReference type="GO" id="GO:0006465">
    <property type="term" value="P:signal peptide processing"/>
    <property type="evidence" value="ECO:0007669"/>
    <property type="project" value="UniProtKB-UniRule"/>
</dbReference>
<dbReference type="GO" id="GO:0004252">
    <property type="term" value="F:serine-type endopeptidase activity"/>
    <property type="evidence" value="ECO:0007669"/>
    <property type="project" value="UniProtKB-UniRule"/>
</dbReference>
<feature type="domain" description="Peptidase S26" evidence="7">
    <location>
        <begin position="21"/>
        <end position="94"/>
    </location>
</feature>
<evidence type="ECO:0000256" key="4">
    <source>
        <dbReference type="ARBA" id="ARBA00023136"/>
    </source>
</evidence>
<evidence type="ECO:0000256" key="5">
    <source>
        <dbReference type="NCBIfam" id="TIGR02228"/>
    </source>
</evidence>
<proteinExistence type="predicted"/>
<organism evidence="8 9">
    <name type="scientific">Rathayibacter festucae DSM 15932</name>
    <dbReference type="NCBI Taxonomy" id="1328866"/>
    <lineage>
        <taxon>Bacteria</taxon>
        <taxon>Bacillati</taxon>
        <taxon>Actinomycetota</taxon>
        <taxon>Actinomycetes</taxon>
        <taxon>Micrococcales</taxon>
        <taxon>Microbacteriaceae</taxon>
        <taxon>Rathayibacter</taxon>
    </lineage>
</organism>
<dbReference type="InterPro" id="IPR019533">
    <property type="entry name" value="Peptidase_S26"/>
</dbReference>
<comment type="subcellular location">
    <subcellularLocation>
        <location evidence="1">Membrane</location>
    </subcellularLocation>
</comment>
<dbReference type="Proteomes" id="UP000285317">
    <property type="component" value="Chromosome"/>
</dbReference>
<dbReference type="PANTHER" id="PTHR10806">
    <property type="entry name" value="SIGNAL PEPTIDASE COMPLEX CATALYTIC SUBUNIT SEC11"/>
    <property type="match status" value="1"/>
</dbReference>
<keyword evidence="3 6" id="KW-1133">Transmembrane helix</keyword>
<dbReference type="SUPFAM" id="SSF51306">
    <property type="entry name" value="LexA/Signal peptidase"/>
    <property type="match status" value="1"/>
</dbReference>
<evidence type="ECO:0000313" key="9">
    <source>
        <dbReference type="Proteomes" id="UP000285317"/>
    </source>
</evidence>
<accession>A0A3Q9UZ73</accession>
<dbReference type="InterPro" id="IPR001733">
    <property type="entry name" value="Peptidase_S26B"/>
</dbReference>
<name>A0A3Q9UZ73_9MICO</name>
<evidence type="ECO:0000313" key="8">
    <source>
        <dbReference type="EMBL" id="AZZ53720.1"/>
    </source>
</evidence>
<dbReference type="EC" id="3.4.21.89" evidence="5"/>
<evidence type="ECO:0000256" key="3">
    <source>
        <dbReference type="ARBA" id="ARBA00022989"/>
    </source>
</evidence>
<protein>
    <recommendedName>
        <fullName evidence="5">Signal peptidase I</fullName>
        <ecNumber evidence="5">3.4.21.89</ecNumber>
    </recommendedName>
</protein>
<dbReference type="KEGG" id="rfs:C1I64_17860"/>
<evidence type="ECO:0000259" key="7">
    <source>
        <dbReference type="Pfam" id="PF10502"/>
    </source>
</evidence>
<dbReference type="PANTHER" id="PTHR10806:SF6">
    <property type="entry name" value="SIGNAL PEPTIDASE COMPLEX CATALYTIC SUBUNIT SEC11"/>
    <property type="match status" value="1"/>
</dbReference>
<evidence type="ECO:0000256" key="2">
    <source>
        <dbReference type="ARBA" id="ARBA00022692"/>
    </source>
</evidence>
<dbReference type="GO" id="GO:0016020">
    <property type="term" value="C:membrane"/>
    <property type="evidence" value="ECO:0007669"/>
    <property type="project" value="UniProtKB-SubCell"/>
</dbReference>
<dbReference type="EMBL" id="CP028137">
    <property type="protein sequence ID" value="AZZ53720.1"/>
    <property type="molecule type" value="Genomic_DNA"/>
</dbReference>
<feature type="transmembrane region" description="Helical" evidence="6">
    <location>
        <begin position="162"/>
        <end position="181"/>
    </location>
</feature>
<reference evidence="8 9" key="1">
    <citation type="submission" date="2018-03" db="EMBL/GenBank/DDBJ databases">
        <title>Bacteriophage NCPPB3778 and a type I-E CRISPR drive the evolution of the US Biological Select Agent, Rathayibacter toxicus.</title>
        <authorList>
            <person name="Davis E.W.II."/>
            <person name="Tabima J.F."/>
            <person name="Weisberg A.J."/>
            <person name="Dantas Lopes L."/>
            <person name="Wiseman M.S."/>
            <person name="Wiseman M.S."/>
            <person name="Pupko T."/>
            <person name="Belcher M.S."/>
            <person name="Sechler A.J."/>
            <person name="Tancos M.A."/>
            <person name="Schroeder B.K."/>
            <person name="Murray T.D."/>
            <person name="Luster D.G."/>
            <person name="Schneider W.L."/>
            <person name="Rogers E."/>
            <person name="Andreote F.D."/>
            <person name="Grunwald N.J."/>
            <person name="Putnam M.L."/>
            <person name="Chang J.H."/>
        </authorList>
    </citation>
    <scope>NUCLEOTIDE SEQUENCE [LARGE SCALE GENOMIC DNA]</scope>
    <source>
        <strain evidence="8 9">DSM 15932</strain>
    </source>
</reference>
<evidence type="ECO:0000256" key="1">
    <source>
        <dbReference type="ARBA" id="ARBA00004370"/>
    </source>
</evidence>
<dbReference type="InterPro" id="IPR036286">
    <property type="entry name" value="LexA/Signal_pep-like_sf"/>
</dbReference>
<keyword evidence="4 6" id="KW-0472">Membrane</keyword>